<dbReference type="GO" id="GO:0000381">
    <property type="term" value="P:regulation of alternative mRNA splicing, via spliceosome"/>
    <property type="evidence" value="ECO:0000318"/>
    <property type="project" value="GO_Central"/>
</dbReference>
<dbReference type="OMA" id="VHTHKGY"/>
<feature type="region of interest" description="Disordered" evidence="7">
    <location>
        <begin position="441"/>
        <end position="465"/>
    </location>
</feature>
<feature type="region of interest" description="Disordered" evidence="7">
    <location>
        <begin position="1"/>
        <end position="79"/>
    </location>
</feature>
<comment type="subcellular location">
    <subcellularLocation>
        <location evidence="1">Nucleus</location>
    </subcellularLocation>
</comment>
<dbReference type="EMBL" id="DS985248">
    <property type="protein sequence ID" value="EDV22976.1"/>
    <property type="molecule type" value="Genomic_DNA"/>
</dbReference>
<dbReference type="RefSeq" id="XP_002114842.1">
    <property type="nucleotide sequence ID" value="XM_002114806.1"/>
</dbReference>
<evidence type="ECO:0000256" key="3">
    <source>
        <dbReference type="ARBA" id="ARBA00022884"/>
    </source>
</evidence>
<dbReference type="FunCoup" id="B3S3J8">
    <property type="interactions" value="2376"/>
</dbReference>
<dbReference type="InterPro" id="IPR035979">
    <property type="entry name" value="RBD_domain_sf"/>
</dbReference>
<feature type="domain" description="RRM" evidence="8">
    <location>
        <begin position="166"/>
        <end position="244"/>
    </location>
</feature>
<name>B3S3J8_TRIAD</name>
<evidence type="ECO:0000313" key="9">
    <source>
        <dbReference type="EMBL" id="EDV22976.1"/>
    </source>
</evidence>
<dbReference type="GO" id="GO:0006376">
    <property type="term" value="P:mRNA splice site recognition"/>
    <property type="evidence" value="ECO:0000318"/>
    <property type="project" value="GO_Central"/>
</dbReference>
<feature type="compositionally biased region" description="Acidic residues" evidence="7">
    <location>
        <begin position="21"/>
        <end position="37"/>
    </location>
</feature>
<feature type="compositionally biased region" description="Low complexity" evidence="7">
    <location>
        <begin position="454"/>
        <end position="465"/>
    </location>
</feature>
<dbReference type="InterPro" id="IPR000504">
    <property type="entry name" value="RRM_dom"/>
</dbReference>
<dbReference type="PANTHER" id="PTHR47330">
    <property type="entry name" value="POLY(U)-BINDING-SPLICING FACTOR PUF60-B-RELATED"/>
    <property type="match status" value="1"/>
</dbReference>
<accession>B3S3J8</accession>
<dbReference type="SMART" id="SM00361">
    <property type="entry name" value="RRM_1"/>
    <property type="match status" value="2"/>
</dbReference>
<feature type="domain" description="RRM" evidence="8">
    <location>
        <begin position="523"/>
        <end position="610"/>
    </location>
</feature>
<keyword evidence="4" id="KW-0508">mRNA splicing</keyword>
<dbReference type="CDD" id="cd12648">
    <property type="entry name" value="RRM3_UHM_PUF60"/>
    <property type="match status" value="1"/>
</dbReference>
<organism evidence="9 10">
    <name type="scientific">Trichoplax adhaerens</name>
    <name type="common">Trichoplax reptans</name>
    <dbReference type="NCBI Taxonomy" id="10228"/>
    <lineage>
        <taxon>Eukaryota</taxon>
        <taxon>Metazoa</taxon>
        <taxon>Placozoa</taxon>
        <taxon>Uniplacotomia</taxon>
        <taxon>Trichoplacea</taxon>
        <taxon>Trichoplacidae</taxon>
        <taxon>Trichoplax</taxon>
    </lineage>
</organism>
<dbReference type="SUPFAM" id="SSF54928">
    <property type="entry name" value="RNA-binding domain, RBD"/>
    <property type="match status" value="2"/>
</dbReference>
<dbReference type="eggNOG" id="KOG0124">
    <property type="taxonomic scope" value="Eukaryota"/>
</dbReference>
<dbReference type="InterPro" id="IPR034212">
    <property type="entry name" value="PUF60_RRM3"/>
</dbReference>
<dbReference type="CTD" id="6755888"/>
<dbReference type="Gene3D" id="3.30.70.330">
    <property type="match status" value="3"/>
</dbReference>
<dbReference type="PhylomeDB" id="B3S3J8"/>
<protein>
    <recommendedName>
        <fullName evidence="8">RRM domain-containing protein</fullName>
    </recommendedName>
</protein>
<dbReference type="AlphaFoldDB" id="B3S3J8"/>
<keyword evidence="3 6" id="KW-0694">RNA-binding</keyword>
<evidence type="ECO:0000256" key="2">
    <source>
        <dbReference type="ARBA" id="ARBA00022664"/>
    </source>
</evidence>
<dbReference type="GO" id="GO:0000380">
    <property type="term" value="P:alternative mRNA splicing, via spliceosome"/>
    <property type="evidence" value="ECO:0000318"/>
    <property type="project" value="GO_Central"/>
</dbReference>
<dbReference type="SMART" id="SM00360">
    <property type="entry name" value="RRM"/>
    <property type="match status" value="3"/>
</dbReference>
<dbReference type="OrthoDB" id="20943at2759"/>
<reference evidence="9 10" key="1">
    <citation type="journal article" date="2008" name="Nature">
        <title>The Trichoplax genome and the nature of placozoans.</title>
        <authorList>
            <person name="Srivastava M."/>
            <person name="Begovic E."/>
            <person name="Chapman J."/>
            <person name="Putnam N.H."/>
            <person name="Hellsten U."/>
            <person name="Kawashima T."/>
            <person name="Kuo A."/>
            <person name="Mitros T."/>
            <person name="Salamov A."/>
            <person name="Carpenter M.L."/>
            <person name="Signorovitch A.Y."/>
            <person name="Moreno M.A."/>
            <person name="Kamm K."/>
            <person name="Grimwood J."/>
            <person name="Schmutz J."/>
            <person name="Shapiro H."/>
            <person name="Grigoriev I.V."/>
            <person name="Buss L.W."/>
            <person name="Schierwater B."/>
            <person name="Dellaporta S.L."/>
            <person name="Rokhsar D.S."/>
        </authorList>
    </citation>
    <scope>NUCLEOTIDE SEQUENCE [LARGE SCALE GENOMIC DNA]</scope>
    <source>
        <strain evidence="9 10">Grell-BS-1999</strain>
    </source>
</reference>
<dbReference type="CDD" id="cd12371">
    <property type="entry name" value="RRM2_PUF60"/>
    <property type="match status" value="1"/>
</dbReference>
<evidence type="ECO:0000256" key="4">
    <source>
        <dbReference type="ARBA" id="ARBA00023187"/>
    </source>
</evidence>
<dbReference type="GO" id="GO:0005634">
    <property type="term" value="C:nucleus"/>
    <property type="evidence" value="ECO:0007669"/>
    <property type="project" value="UniProtKB-SubCell"/>
</dbReference>
<dbReference type="STRING" id="10228.B3S3J8"/>
<dbReference type="InterPro" id="IPR034209">
    <property type="entry name" value="PUF60_RRM1"/>
</dbReference>
<sequence length="620" mass="66849">MDMDIEVESDPVKISQNDQEQSVDDENRDPTVQDDSDTAGRNDADNGDDESAQANRRQRRRKRGWDIASSTDKDQSTSAEVIQTGELLAGPGASVHDASTVAKHILAASKLPTLNDVQEEALRKAKRYAVEQSVQSLLTKQATVQQQQVSALQVAAQQQRALALMCRIYVGSISFDLREDHIKQTFSPFGPIKNINLSWDTVTMKHKGFAFIEFETPEAAQLALEQMNGQLMGGRNIKVGRPTQMPQAGPLIQQIEEEAKNYARIYVASVHPDLSESDIKSVFEAFGKIKSCTMPLDNITGKHRGYCYIELDGLQSAMDAIASMNMFDLGGQYLRVGRAVTPPTATAQPNTLPPAAALAAAAVSAKIQSQDTGISIPTATLAANPLIATNLVGVTSINSVTTVLPTVPTGVVAVTPTTTVLTSVATVPTTSIVTVTETLAAAAAPPPPPPPPTTTVVAEAEPQSTPAEKVAAVLANAKKLSEENAINQPEMQSLSHEESMSISGSTARYMVMQKLSRKEEQSQVIILKNMVSVEDIDEDLETEVTEECSKYGTVKRVIIYQERQGEEDNADVLVKIFVEFDSPSQAGNAIDALNGRWFGGRTIKAETYDVTKYSTGDLSA</sequence>
<proteinExistence type="predicted"/>
<dbReference type="Proteomes" id="UP000009022">
    <property type="component" value="Unassembled WGS sequence"/>
</dbReference>
<dbReference type="InterPro" id="IPR003954">
    <property type="entry name" value="RRM_euk-type"/>
</dbReference>
<evidence type="ECO:0000313" key="10">
    <source>
        <dbReference type="Proteomes" id="UP000009022"/>
    </source>
</evidence>
<keyword evidence="10" id="KW-1185">Reference proteome</keyword>
<dbReference type="Pfam" id="PF00076">
    <property type="entry name" value="RRM_1"/>
    <property type="match status" value="3"/>
</dbReference>
<gene>
    <name evidence="9" type="ORF">TRIADDRAFT_64128</name>
</gene>
<feature type="compositionally biased region" description="Pro residues" evidence="7">
    <location>
        <begin position="444"/>
        <end position="453"/>
    </location>
</feature>
<dbReference type="InterPro" id="IPR034211">
    <property type="entry name" value="PUF60_RRM2"/>
</dbReference>
<feature type="domain" description="RRM" evidence="8">
    <location>
        <begin position="263"/>
        <end position="341"/>
    </location>
</feature>
<evidence type="ECO:0000259" key="8">
    <source>
        <dbReference type="PROSITE" id="PS50102"/>
    </source>
</evidence>
<dbReference type="GeneID" id="6755888"/>
<dbReference type="HOGENOM" id="CLU_020551_3_1_1"/>
<dbReference type="InterPro" id="IPR051974">
    <property type="entry name" value="PUF60_regulator"/>
</dbReference>
<dbReference type="FunFam" id="3.30.70.330:FF:000136">
    <property type="entry name" value="poly(U)-binding-splicing factor PUF60 isoform X1"/>
    <property type="match status" value="1"/>
</dbReference>
<keyword evidence="2" id="KW-0507">mRNA processing</keyword>
<dbReference type="FunFam" id="3.30.70.330:FF:000382">
    <property type="entry name" value="G-patch domain-containing protein"/>
    <property type="match status" value="1"/>
</dbReference>
<dbReference type="KEGG" id="tad:TRIADDRAFT_64128"/>
<evidence type="ECO:0000256" key="6">
    <source>
        <dbReference type="PROSITE-ProRule" id="PRU00176"/>
    </source>
</evidence>
<dbReference type="CDD" id="cd12370">
    <property type="entry name" value="RRM1_PUF60"/>
    <property type="match status" value="1"/>
</dbReference>
<evidence type="ECO:0000256" key="7">
    <source>
        <dbReference type="SAM" id="MobiDB-lite"/>
    </source>
</evidence>
<keyword evidence="5" id="KW-0539">Nucleus</keyword>
<dbReference type="PANTHER" id="PTHR47330:SF1">
    <property type="entry name" value="POLY(U)-BINDING-SPLICING FACTOR PUF60"/>
    <property type="match status" value="1"/>
</dbReference>
<dbReference type="InterPro" id="IPR012677">
    <property type="entry name" value="Nucleotide-bd_a/b_plait_sf"/>
</dbReference>
<evidence type="ECO:0000256" key="5">
    <source>
        <dbReference type="ARBA" id="ARBA00023242"/>
    </source>
</evidence>
<dbReference type="InParanoid" id="B3S3J8"/>
<dbReference type="GO" id="GO:0003723">
    <property type="term" value="F:RNA binding"/>
    <property type="evidence" value="ECO:0007669"/>
    <property type="project" value="UniProtKB-UniRule"/>
</dbReference>
<evidence type="ECO:0000256" key="1">
    <source>
        <dbReference type="ARBA" id="ARBA00004123"/>
    </source>
</evidence>
<dbReference type="PROSITE" id="PS50102">
    <property type="entry name" value="RRM"/>
    <property type="match status" value="3"/>
</dbReference>